<dbReference type="Pfam" id="PF03466">
    <property type="entry name" value="LysR_substrate"/>
    <property type="match status" value="1"/>
</dbReference>
<dbReference type="InterPro" id="IPR036388">
    <property type="entry name" value="WH-like_DNA-bd_sf"/>
</dbReference>
<feature type="domain" description="HTH lysR-type" evidence="5">
    <location>
        <begin position="6"/>
        <end position="63"/>
    </location>
</feature>
<dbReference type="KEGG" id="vfl:AL536_00050"/>
<gene>
    <name evidence="7" type="primary">gcvA_6</name>
    <name evidence="6" type="ORF">AL536_00050</name>
    <name evidence="7" type="ORF">NCTC11327_03575</name>
</gene>
<organism evidence="7 9">
    <name type="scientific">Vibrio fluvialis</name>
    <dbReference type="NCBI Taxonomy" id="676"/>
    <lineage>
        <taxon>Bacteria</taxon>
        <taxon>Pseudomonadati</taxon>
        <taxon>Pseudomonadota</taxon>
        <taxon>Gammaproteobacteria</taxon>
        <taxon>Vibrionales</taxon>
        <taxon>Vibrionaceae</taxon>
        <taxon>Vibrio</taxon>
    </lineage>
</organism>
<reference evidence="7 9" key="3">
    <citation type="submission" date="2018-06" db="EMBL/GenBank/DDBJ databases">
        <authorList>
            <consortium name="Pathogen Informatics"/>
            <person name="Doyle S."/>
        </authorList>
    </citation>
    <scope>NUCLEOTIDE SEQUENCE [LARGE SCALE GENOMIC DNA]</scope>
    <source>
        <strain evidence="7 9">NCTC11327</strain>
    </source>
</reference>
<dbReference type="SUPFAM" id="SSF53850">
    <property type="entry name" value="Periplasmic binding protein-like II"/>
    <property type="match status" value="1"/>
</dbReference>
<dbReference type="InterPro" id="IPR000847">
    <property type="entry name" value="LysR_HTH_N"/>
</dbReference>
<dbReference type="EMBL" id="CP014034">
    <property type="protein sequence ID" value="AMF91922.1"/>
    <property type="molecule type" value="Genomic_DNA"/>
</dbReference>
<comment type="similarity">
    <text evidence="1">Belongs to the LysR transcriptional regulatory family.</text>
</comment>
<keyword evidence="2" id="KW-0805">Transcription regulation</keyword>
<dbReference type="Proteomes" id="UP000254626">
    <property type="component" value="Unassembled WGS sequence"/>
</dbReference>
<dbReference type="SUPFAM" id="SSF46785">
    <property type="entry name" value="Winged helix' DNA-binding domain"/>
    <property type="match status" value="1"/>
</dbReference>
<protein>
    <submittedName>
        <fullName evidence="6 7">Transcriptional regulator</fullName>
    </submittedName>
</protein>
<evidence type="ECO:0000256" key="2">
    <source>
        <dbReference type="ARBA" id="ARBA00023015"/>
    </source>
</evidence>
<dbReference type="PANTHER" id="PTHR30537">
    <property type="entry name" value="HTH-TYPE TRANSCRIPTIONAL REGULATOR"/>
    <property type="match status" value="1"/>
</dbReference>
<dbReference type="GeneID" id="29384043"/>
<dbReference type="Pfam" id="PF00126">
    <property type="entry name" value="HTH_1"/>
    <property type="match status" value="1"/>
</dbReference>
<dbReference type="FunFam" id="1.10.10.10:FF:000001">
    <property type="entry name" value="LysR family transcriptional regulator"/>
    <property type="match status" value="1"/>
</dbReference>
<sequence length="322" mass="36451">MKRRHLPLQGLLYFYKSAELCSFKLAAQDLCVSPAAVSQQIRQLEATLDTSLFTRNHRTIGLTPSGENLYQEVKLGFHHLQAGVDALTADERPNQLSISAPSSFAHHWLIPRLQAFRAQFPDISILVEPTNRLTSPDDTRVDVCVRFGSGQYAGMHSEWLMDDAIYPVCHPHYQQEFGIETLADLQKAALIEDIHTDMRWETWLNEHHQPVKQPTLLFDGSQFVVESALAMQGVGLIKHSLAQRYIQNGTLVRIDTQQSQPQAAYFICLPEKNLQRPKVRCFIQWLKQQIAGDAMPSARVARLDQVSALDSMPERHKISADS</sequence>
<accession>A0AAX2LXT1</accession>
<reference evidence="8" key="1">
    <citation type="submission" date="2015-12" db="EMBL/GenBank/DDBJ databases">
        <title>FDA dAtabase for Regulatory Grade micrObial Sequences (FDA-ARGOS): Supporting development and validation of Infectious Disease Dx tests.</title>
        <authorList>
            <person name="Hoffmann M."/>
            <person name="Allard M."/>
            <person name="Evans P."/>
            <person name="Brown E."/>
            <person name="Tallon L.J."/>
            <person name="Sadzewicz L."/>
            <person name="Sengamalay N."/>
            <person name="Ott S."/>
            <person name="Godinez A."/>
            <person name="Nagaraj S."/>
            <person name="Vyas G."/>
            <person name="Aluvathingal J."/>
            <person name="Nadendla S."/>
            <person name="Geyer C."/>
            <person name="Sichtig H."/>
        </authorList>
    </citation>
    <scope>NUCLEOTIDE SEQUENCE [LARGE SCALE GENOMIC DNA]</scope>
    <source>
        <strain evidence="8">ATCC 33809</strain>
    </source>
</reference>
<keyword evidence="4" id="KW-0804">Transcription</keyword>
<dbReference type="CDD" id="cd08432">
    <property type="entry name" value="PBP2_GcdR_TrpI_HvrB_AmpR_like"/>
    <property type="match status" value="1"/>
</dbReference>
<dbReference type="PROSITE" id="PS50931">
    <property type="entry name" value="HTH_LYSR"/>
    <property type="match status" value="1"/>
</dbReference>
<evidence type="ECO:0000256" key="3">
    <source>
        <dbReference type="ARBA" id="ARBA00023125"/>
    </source>
</evidence>
<dbReference type="GO" id="GO:0003677">
    <property type="term" value="F:DNA binding"/>
    <property type="evidence" value="ECO:0007669"/>
    <property type="project" value="UniProtKB-KW"/>
</dbReference>
<evidence type="ECO:0000313" key="7">
    <source>
        <dbReference type="EMBL" id="SUQ26712.1"/>
    </source>
</evidence>
<proteinExistence type="inferred from homology"/>
<evidence type="ECO:0000313" key="9">
    <source>
        <dbReference type="Proteomes" id="UP000254626"/>
    </source>
</evidence>
<dbReference type="Proteomes" id="UP000057088">
    <property type="component" value="Chromosome 1"/>
</dbReference>
<keyword evidence="3" id="KW-0238">DNA-binding</keyword>
<dbReference type="InterPro" id="IPR036390">
    <property type="entry name" value="WH_DNA-bd_sf"/>
</dbReference>
<dbReference type="GO" id="GO:0003700">
    <property type="term" value="F:DNA-binding transcription factor activity"/>
    <property type="evidence" value="ECO:0007669"/>
    <property type="project" value="InterPro"/>
</dbReference>
<dbReference type="InterPro" id="IPR005119">
    <property type="entry name" value="LysR_subst-bd"/>
</dbReference>
<dbReference type="RefSeq" id="WP_061055284.1">
    <property type="nucleotide sequence ID" value="NZ_CABLBX010000024.1"/>
</dbReference>
<keyword evidence="8" id="KW-1185">Reference proteome</keyword>
<evidence type="ECO:0000313" key="8">
    <source>
        <dbReference type="Proteomes" id="UP000057088"/>
    </source>
</evidence>
<dbReference type="InterPro" id="IPR058163">
    <property type="entry name" value="LysR-type_TF_proteobact-type"/>
</dbReference>
<name>A0AAX2LXT1_VIBFL</name>
<dbReference type="Gene3D" id="3.40.190.10">
    <property type="entry name" value="Periplasmic binding protein-like II"/>
    <property type="match status" value="2"/>
</dbReference>
<dbReference type="Gene3D" id="1.10.10.10">
    <property type="entry name" value="Winged helix-like DNA-binding domain superfamily/Winged helix DNA-binding domain"/>
    <property type="match status" value="1"/>
</dbReference>
<evidence type="ECO:0000259" key="5">
    <source>
        <dbReference type="PROSITE" id="PS50931"/>
    </source>
</evidence>
<evidence type="ECO:0000256" key="4">
    <source>
        <dbReference type="ARBA" id="ARBA00023163"/>
    </source>
</evidence>
<dbReference type="AlphaFoldDB" id="A0AAX2LXT1"/>
<evidence type="ECO:0000256" key="1">
    <source>
        <dbReference type="ARBA" id="ARBA00009437"/>
    </source>
</evidence>
<dbReference type="PANTHER" id="PTHR30537:SF5">
    <property type="entry name" value="HTH-TYPE TRANSCRIPTIONAL ACTIVATOR TTDR-RELATED"/>
    <property type="match status" value="1"/>
</dbReference>
<dbReference type="EMBL" id="UHIP01000002">
    <property type="protein sequence ID" value="SUQ26712.1"/>
    <property type="molecule type" value="Genomic_DNA"/>
</dbReference>
<evidence type="ECO:0000313" key="6">
    <source>
        <dbReference type="EMBL" id="AMF91922.1"/>
    </source>
</evidence>
<reference evidence="6" key="2">
    <citation type="submission" date="2018-01" db="EMBL/GenBank/DDBJ databases">
        <title>FDA dAtabase for Regulatory Grade micrObial Sequences (FDA-ARGOS): Supporting development and validation of Infectious Disease Dx tests.</title>
        <authorList>
            <person name="Hoffmann M."/>
            <person name="Allard M."/>
            <person name="Evans P."/>
            <person name="Brown E."/>
            <person name="Tallon L."/>
            <person name="Sadzewicz L."/>
            <person name="Sengamalay N."/>
            <person name="Ott S."/>
            <person name="Godinez A."/>
            <person name="Nagaraj S."/>
            <person name="Vyas G."/>
            <person name="Aluvathingal J."/>
            <person name="Nadendla S."/>
            <person name="Geyer C."/>
            <person name="Sichtig H."/>
        </authorList>
    </citation>
    <scope>NUCLEOTIDE SEQUENCE</scope>
    <source>
        <strain evidence="6">ATCC 33809</strain>
    </source>
</reference>